<accession>F4P4T5</accession>
<dbReference type="GO" id="GO:0007059">
    <property type="term" value="P:chromosome segregation"/>
    <property type="evidence" value="ECO:0007669"/>
    <property type="project" value="UniProtKB-KW"/>
</dbReference>
<dbReference type="InParanoid" id="F4P4T5"/>
<dbReference type="InterPro" id="IPR019440">
    <property type="entry name" value="MAU2"/>
</dbReference>
<dbReference type="GO" id="GO:0051301">
    <property type="term" value="P:cell division"/>
    <property type="evidence" value="ECO:0007669"/>
    <property type="project" value="UniProtKB-KW"/>
</dbReference>
<dbReference type="OrthoDB" id="5565328at2759"/>
<comment type="similarity">
    <text evidence="2">Belongs to the SCC4/mau-2 family.</text>
</comment>
<dbReference type="RefSeq" id="XP_006679622.1">
    <property type="nucleotide sequence ID" value="XM_006679559.1"/>
</dbReference>
<evidence type="ECO:0000256" key="3">
    <source>
        <dbReference type="ARBA" id="ARBA00022618"/>
    </source>
</evidence>
<name>F4P4T5_BATDJ</name>
<evidence type="ECO:0000256" key="5">
    <source>
        <dbReference type="ARBA" id="ARBA00022829"/>
    </source>
</evidence>
<evidence type="ECO:0000256" key="7">
    <source>
        <dbReference type="ARBA" id="ARBA00023306"/>
    </source>
</evidence>
<dbReference type="PANTHER" id="PTHR21394">
    <property type="entry name" value="MAU2 CHROMATID COHESION FACTOR HOMOLOG"/>
    <property type="match status" value="1"/>
</dbReference>
<keyword evidence="6" id="KW-0539">Nucleus</keyword>
<evidence type="ECO:0008006" key="10">
    <source>
        <dbReference type="Google" id="ProtNLM"/>
    </source>
</evidence>
<dbReference type="EMBL" id="GL882885">
    <property type="protein sequence ID" value="EGF79630.1"/>
    <property type="molecule type" value="Genomic_DNA"/>
</dbReference>
<evidence type="ECO:0000256" key="4">
    <source>
        <dbReference type="ARBA" id="ARBA00022776"/>
    </source>
</evidence>
<dbReference type="GO" id="GO:0034088">
    <property type="term" value="P:maintenance of mitotic sister chromatid cohesion"/>
    <property type="evidence" value="ECO:0000318"/>
    <property type="project" value="GO_Central"/>
</dbReference>
<organism evidence="8 9">
    <name type="scientific">Batrachochytrium dendrobatidis (strain JAM81 / FGSC 10211)</name>
    <name type="common">Frog chytrid fungus</name>
    <dbReference type="NCBI Taxonomy" id="684364"/>
    <lineage>
        <taxon>Eukaryota</taxon>
        <taxon>Fungi</taxon>
        <taxon>Fungi incertae sedis</taxon>
        <taxon>Chytridiomycota</taxon>
        <taxon>Chytridiomycota incertae sedis</taxon>
        <taxon>Chytridiomycetes</taxon>
        <taxon>Rhizophydiales</taxon>
        <taxon>Rhizophydiales incertae sedis</taxon>
        <taxon>Batrachochytrium</taxon>
    </lineage>
</organism>
<comment type="subcellular location">
    <subcellularLocation>
        <location evidence="1">Nucleus</location>
    </subcellularLocation>
</comment>
<reference evidence="8 9" key="1">
    <citation type="submission" date="2009-12" db="EMBL/GenBank/DDBJ databases">
        <title>The draft genome of Batrachochytrium dendrobatidis.</title>
        <authorList>
            <consortium name="US DOE Joint Genome Institute (JGI-PGF)"/>
            <person name="Kuo A."/>
            <person name="Salamov A."/>
            <person name="Schmutz J."/>
            <person name="Lucas S."/>
            <person name="Pitluck S."/>
            <person name="Rosenblum E."/>
            <person name="Stajich J."/>
            <person name="Eisen M."/>
            <person name="Grigoriev I.V."/>
        </authorList>
    </citation>
    <scope>NUCLEOTIDE SEQUENCE [LARGE SCALE GENOMIC DNA]</scope>
    <source>
        <strain evidence="9">JAM81 / FGSC 10211</strain>
    </source>
</reference>
<dbReference type="HOGENOM" id="CLU_470073_0_0_1"/>
<dbReference type="Proteomes" id="UP000007241">
    <property type="component" value="Unassembled WGS sequence"/>
</dbReference>
<dbReference type="AlphaFoldDB" id="F4P4T5"/>
<keyword evidence="9" id="KW-1185">Reference proteome</keyword>
<evidence type="ECO:0000256" key="2">
    <source>
        <dbReference type="ARBA" id="ARBA00008585"/>
    </source>
</evidence>
<evidence type="ECO:0000313" key="8">
    <source>
        <dbReference type="EMBL" id="EGF79630.1"/>
    </source>
</evidence>
<dbReference type="GeneID" id="18243464"/>
<dbReference type="GO" id="GO:0032116">
    <property type="term" value="C:SMC loading complex"/>
    <property type="evidence" value="ECO:0000318"/>
    <property type="project" value="GO_Central"/>
</dbReference>
<sequence length="580" mass="64517">MEASMETSSSDTVAVKLDTRVSTAAINVPITTLHPQHLSIALLQMADRLSITAQQQLSNYKSLLVSGTDATLQHSQMNAAASIRCYEALLSPSMLSGQTTSSASGHATVPSTAMTTWNRVSPTIEAQARLGLAQVLWLFTKSDQVVEQHLIKSLTNSHHIYFQILDLRLTISEARKNQKYSIQIFKQATEKSIELKLYSWYFYFVARRLNLHESQKEWGAYLNTVQKAIVQAKSINDIETMARLDALNISRNHKEAINLLASMHALVEQIDTTGFKQLQLLAYLLSGIAHKPDDNFKAKAFLTEGLRLANGAYDAKTNSEIGNIKVVFITQLSQVYIMRSGYSEACELLNTGMQWCTRSDILVGNNEYHLKFGWAQLLQALELNTPSSILFSQIENCHQNQIEKSTLTQNLVLAQLGWLTPFHRYIMSYSANPREIVNVLIPNEASFKTRAFASLLQGCLKANIGNTQQAKQHILESFKLAGTTMSLHHRVVCLVMLASLFQLSEPEQAEKMASTALALSKRAHSEPLLVCCMTLLSFVASQKGETEKAKTLSDGANQRVCANQSAILSARKILPECIKY</sequence>
<keyword evidence="4" id="KW-0498">Mitosis</keyword>
<evidence type="ECO:0000256" key="1">
    <source>
        <dbReference type="ARBA" id="ARBA00004123"/>
    </source>
</evidence>
<dbReference type="STRING" id="684364.F4P4T5"/>
<keyword evidence="5" id="KW-0159">Chromosome partition</keyword>
<protein>
    <recommendedName>
        <fullName evidence="10">Cohesin loading factor</fullName>
    </recommendedName>
</protein>
<gene>
    <name evidence="8" type="ORF">BATDEDRAFT_89369</name>
</gene>
<keyword evidence="3" id="KW-0132">Cell division</keyword>
<evidence type="ECO:0000256" key="6">
    <source>
        <dbReference type="ARBA" id="ARBA00023242"/>
    </source>
</evidence>
<proteinExistence type="inferred from homology"/>
<keyword evidence="7" id="KW-0131">Cell cycle</keyword>
<dbReference type="GO" id="GO:0000785">
    <property type="term" value="C:chromatin"/>
    <property type="evidence" value="ECO:0000318"/>
    <property type="project" value="GO_Central"/>
</dbReference>
<evidence type="ECO:0000313" key="9">
    <source>
        <dbReference type="Proteomes" id="UP000007241"/>
    </source>
</evidence>